<dbReference type="InterPro" id="IPR003329">
    <property type="entry name" value="Cytidylyl_trans"/>
</dbReference>
<dbReference type="NCBIfam" id="TIGR00466">
    <property type="entry name" value="kdsB"/>
    <property type="match status" value="1"/>
</dbReference>
<dbReference type="SUPFAM" id="SSF53448">
    <property type="entry name" value="Nucleotide-diphospho-sugar transferases"/>
    <property type="match status" value="1"/>
</dbReference>
<accession>A0A9W4R0D8</accession>
<protein>
    <recommendedName>
        <fullName evidence="5">3-deoxy-manno-octulosonate cytidylyltransferase</fullName>
        <ecNumber evidence="5">2.7.7.38</ecNumber>
    </recommendedName>
    <alternativeName>
        <fullName evidence="5">CMP-2-keto-3-deoxyoctulosonic acid synthase</fullName>
        <shortName evidence="5">CKS</shortName>
        <shortName evidence="5">CMP-KDO synthase</shortName>
    </alternativeName>
</protein>
<dbReference type="Gene3D" id="3.90.550.10">
    <property type="entry name" value="Spore Coat Polysaccharide Biosynthesis Protein SpsA, Chain A"/>
    <property type="match status" value="1"/>
</dbReference>
<keyword evidence="7" id="KW-1185">Reference proteome</keyword>
<dbReference type="PANTHER" id="PTHR42866:SF2">
    <property type="entry name" value="3-DEOXY-MANNO-OCTULOSONATE CYTIDYLYLTRANSFERASE, MITOCHONDRIAL"/>
    <property type="match status" value="1"/>
</dbReference>
<dbReference type="CDD" id="cd02517">
    <property type="entry name" value="CMP-KDO-Synthetase"/>
    <property type="match status" value="1"/>
</dbReference>
<keyword evidence="5" id="KW-0963">Cytoplasm</keyword>
<dbReference type="EMBL" id="CAMAPB010000038">
    <property type="protein sequence ID" value="CAH9061670.1"/>
    <property type="molecule type" value="Genomic_DNA"/>
</dbReference>
<comment type="subcellular location">
    <subcellularLocation>
        <location evidence="5">Cytoplasm</location>
    </subcellularLocation>
    <subcellularLocation>
        <location evidence="1">Membrane</location>
    </subcellularLocation>
</comment>
<dbReference type="NCBIfam" id="NF003952">
    <property type="entry name" value="PRK05450.1-5"/>
    <property type="match status" value="1"/>
</dbReference>
<evidence type="ECO:0000256" key="5">
    <source>
        <dbReference type="HAMAP-Rule" id="MF_00057"/>
    </source>
</evidence>
<name>A0A9W4R0D8_PSEHA</name>
<comment type="caution">
    <text evidence="6">The sequence shown here is derived from an EMBL/GenBank/DDBJ whole genome shotgun (WGS) entry which is preliminary data.</text>
</comment>
<dbReference type="Proteomes" id="UP001152447">
    <property type="component" value="Unassembled WGS sequence"/>
</dbReference>
<dbReference type="InterPro" id="IPR004528">
    <property type="entry name" value="KdsB"/>
</dbReference>
<dbReference type="Pfam" id="PF02348">
    <property type="entry name" value="CTP_transf_3"/>
    <property type="match status" value="1"/>
</dbReference>
<keyword evidence="4 5" id="KW-0448">Lipopolysaccharide biosynthesis</keyword>
<keyword evidence="3 5" id="KW-0548">Nucleotidyltransferase</keyword>
<dbReference type="GO" id="GO:0009103">
    <property type="term" value="P:lipopolysaccharide biosynthetic process"/>
    <property type="evidence" value="ECO:0007669"/>
    <property type="project" value="UniProtKB-UniRule"/>
</dbReference>
<keyword evidence="2 5" id="KW-0808">Transferase</keyword>
<proteinExistence type="inferred from homology"/>
<evidence type="ECO:0000313" key="7">
    <source>
        <dbReference type="Proteomes" id="UP001152447"/>
    </source>
</evidence>
<comment type="pathway">
    <text evidence="5">Nucleotide-sugar biosynthesis; CMP-3-deoxy-D-manno-octulosonate biosynthesis; CMP-3-deoxy-D-manno-octulosonate from 3-deoxy-D-manno-octulosonate and CTP: step 1/1.</text>
</comment>
<sequence>MSKEVKVVIPARYGSSRLPGKPLLLLNGKPMYWHVVQRVIEAGVALSDIVVATDDERIVQSVISESIPVQITSSKHVSGTDRINEVVTTNKWDDNVVVLNVQGDEPLIPSALIADLISFSINNKDYSITTAVTPIQSESDYTNPNVVKAILAEENRALYFTRSASPFSRDNPKDYSLAYRHIGIYGYRVSALKRFCTYPESKLEEYEKLEQLRALSYGMSIGAIVATSAPPHGIDTKADYEELKQLMANK</sequence>
<evidence type="ECO:0000256" key="4">
    <source>
        <dbReference type="ARBA" id="ARBA00022985"/>
    </source>
</evidence>
<dbReference type="GO" id="GO:0033468">
    <property type="term" value="P:CMP-keto-3-deoxy-D-manno-octulosonic acid biosynthetic process"/>
    <property type="evidence" value="ECO:0007669"/>
    <property type="project" value="UniProtKB-UniRule"/>
</dbReference>
<comment type="function">
    <text evidence="5">Activates KDO (a required 8-carbon sugar) for incorporation into bacterial lipopolysaccharide in Gram-negative bacteria.</text>
</comment>
<dbReference type="EC" id="2.7.7.38" evidence="5"/>
<reference evidence="6" key="1">
    <citation type="submission" date="2022-07" db="EMBL/GenBank/DDBJ databases">
        <authorList>
            <person name="Criscuolo A."/>
        </authorList>
    </citation>
    <scope>NUCLEOTIDE SEQUENCE</scope>
    <source>
        <strain evidence="6">CIP103197</strain>
    </source>
</reference>
<comment type="catalytic activity">
    <reaction evidence="5">
        <text>3-deoxy-alpha-D-manno-oct-2-ulosonate + CTP = CMP-3-deoxy-beta-D-manno-octulosonate + diphosphate</text>
        <dbReference type="Rhea" id="RHEA:23448"/>
        <dbReference type="ChEBI" id="CHEBI:33019"/>
        <dbReference type="ChEBI" id="CHEBI:37563"/>
        <dbReference type="ChEBI" id="CHEBI:85986"/>
        <dbReference type="ChEBI" id="CHEBI:85987"/>
        <dbReference type="EC" id="2.7.7.38"/>
    </reaction>
</comment>
<dbReference type="AlphaFoldDB" id="A0A9W4R0D8"/>
<gene>
    <name evidence="6" type="primary">kdsB_2</name>
    <name evidence="5" type="synonym">kdsB</name>
    <name evidence="6" type="ORF">PSEHALCIP103_02542</name>
</gene>
<dbReference type="HAMAP" id="MF_00057">
    <property type="entry name" value="KdsB"/>
    <property type="match status" value="1"/>
</dbReference>
<dbReference type="InterPro" id="IPR029044">
    <property type="entry name" value="Nucleotide-diphossugar_trans"/>
</dbReference>
<evidence type="ECO:0000256" key="3">
    <source>
        <dbReference type="ARBA" id="ARBA00022695"/>
    </source>
</evidence>
<dbReference type="PANTHER" id="PTHR42866">
    <property type="entry name" value="3-DEOXY-MANNO-OCTULOSONATE CYTIDYLYLTRANSFERASE"/>
    <property type="match status" value="1"/>
</dbReference>
<dbReference type="GO" id="GO:0016020">
    <property type="term" value="C:membrane"/>
    <property type="evidence" value="ECO:0007669"/>
    <property type="project" value="UniProtKB-SubCell"/>
</dbReference>
<dbReference type="GO" id="GO:0005829">
    <property type="term" value="C:cytosol"/>
    <property type="evidence" value="ECO:0007669"/>
    <property type="project" value="TreeGrafter"/>
</dbReference>
<dbReference type="RefSeq" id="WP_262976958.1">
    <property type="nucleotide sequence ID" value="NZ_CAMAPB010000038.1"/>
</dbReference>
<dbReference type="NCBIfam" id="NF009905">
    <property type="entry name" value="PRK13368.1"/>
    <property type="match status" value="1"/>
</dbReference>
<comment type="similarity">
    <text evidence="5">Belongs to the KdsB family.</text>
</comment>
<dbReference type="FunFam" id="3.90.550.10:FF:000011">
    <property type="entry name" value="3-deoxy-manno-octulosonate cytidylyltransferase"/>
    <property type="match status" value="1"/>
</dbReference>
<evidence type="ECO:0000313" key="6">
    <source>
        <dbReference type="EMBL" id="CAH9061670.1"/>
    </source>
</evidence>
<organism evidence="6 7">
    <name type="scientific">Pseudoalteromonas haloplanktis</name>
    <name type="common">Alteromonas haloplanktis</name>
    <dbReference type="NCBI Taxonomy" id="228"/>
    <lineage>
        <taxon>Bacteria</taxon>
        <taxon>Pseudomonadati</taxon>
        <taxon>Pseudomonadota</taxon>
        <taxon>Gammaproteobacteria</taxon>
        <taxon>Alteromonadales</taxon>
        <taxon>Pseudoalteromonadaceae</taxon>
        <taxon>Pseudoalteromonas</taxon>
    </lineage>
</organism>
<evidence type="ECO:0000256" key="1">
    <source>
        <dbReference type="ARBA" id="ARBA00004370"/>
    </source>
</evidence>
<evidence type="ECO:0000256" key="2">
    <source>
        <dbReference type="ARBA" id="ARBA00022679"/>
    </source>
</evidence>
<dbReference type="GO" id="GO:0008690">
    <property type="term" value="F:3-deoxy-manno-octulosonate cytidylyltransferase activity"/>
    <property type="evidence" value="ECO:0007669"/>
    <property type="project" value="UniProtKB-UniRule"/>
</dbReference>